<keyword evidence="2 4" id="KW-0863">Zinc-finger</keyword>
<reference evidence="6" key="1">
    <citation type="submission" date="2020-11" db="EMBL/GenBank/DDBJ databases">
        <authorList>
            <consortium name="DOE Joint Genome Institute"/>
            <person name="Ahrendt S."/>
            <person name="Riley R."/>
            <person name="Andreopoulos W."/>
            <person name="Labutti K."/>
            <person name="Pangilinan J."/>
            <person name="Ruiz-Duenas F.J."/>
            <person name="Barrasa J.M."/>
            <person name="Sanchez-Garcia M."/>
            <person name="Camarero S."/>
            <person name="Miyauchi S."/>
            <person name="Serrano A."/>
            <person name="Linde D."/>
            <person name="Babiker R."/>
            <person name="Drula E."/>
            <person name="Ayuso-Fernandez I."/>
            <person name="Pacheco R."/>
            <person name="Padilla G."/>
            <person name="Ferreira P."/>
            <person name="Barriuso J."/>
            <person name="Kellner H."/>
            <person name="Castanera R."/>
            <person name="Alfaro M."/>
            <person name="Ramirez L."/>
            <person name="Pisabarro A.G."/>
            <person name="Kuo A."/>
            <person name="Tritt A."/>
            <person name="Lipzen A."/>
            <person name="He G."/>
            <person name="Yan M."/>
            <person name="Ng V."/>
            <person name="Cullen D."/>
            <person name="Martin F."/>
            <person name="Rosso M.-N."/>
            <person name="Henrissat B."/>
            <person name="Hibbett D."/>
            <person name="Martinez A.T."/>
            <person name="Grigoriev I.V."/>
        </authorList>
    </citation>
    <scope>NUCLEOTIDE SEQUENCE</scope>
    <source>
        <strain evidence="6">CIRM-BRFM 674</strain>
    </source>
</reference>
<evidence type="ECO:0000256" key="3">
    <source>
        <dbReference type="ARBA" id="ARBA00022833"/>
    </source>
</evidence>
<dbReference type="InterPro" id="IPR002893">
    <property type="entry name" value="Znf_MYND"/>
</dbReference>
<keyword evidence="3" id="KW-0862">Zinc</keyword>
<evidence type="ECO:0000256" key="2">
    <source>
        <dbReference type="ARBA" id="ARBA00022771"/>
    </source>
</evidence>
<protein>
    <recommendedName>
        <fullName evidence="5">MYND-type domain-containing protein</fullName>
    </recommendedName>
</protein>
<dbReference type="EMBL" id="MU155328">
    <property type="protein sequence ID" value="KAF9475548.1"/>
    <property type="molecule type" value="Genomic_DNA"/>
</dbReference>
<gene>
    <name evidence="6" type="ORF">BDN70DRAFT_864791</name>
</gene>
<dbReference type="OrthoDB" id="3007465at2759"/>
<dbReference type="AlphaFoldDB" id="A0A9P5YTJ7"/>
<comment type="caution">
    <text evidence="6">The sequence shown here is derived from an EMBL/GenBank/DDBJ whole genome shotgun (WGS) entry which is preliminary data.</text>
</comment>
<dbReference type="Proteomes" id="UP000807469">
    <property type="component" value="Unassembled WGS sequence"/>
</dbReference>
<proteinExistence type="predicted"/>
<dbReference type="Gene3D" id="6.10.140.2220">
    <property type="match status" value="1"/>
</dbReference>
<evidence type="ECO:0000259" key="5">
    <source>
        <dbReference type="PROSITE" id="PS50865"/>
    </source>
</evidence>
<dbReference type="Pfam" id="PF01753">
    <property type="entry name" value="zf-MYND"/>
    <property type="match status" value="1"/>
</dbReference>
<evidence type="ECO:0000256" key="1">
    <source>
        <dbReference type="ARBA" id="ARBA00022723"/>
    </source>
</evidence>
<dbReference type="SUPFAM" id="SSF144232">
    <property type="entry name" value="HIT/MYND zinc finger-like"/>
    <property type="match status" value="1"/>
</dbReference>
<dbReference type="PROSITE" id="PS50865">
    <property type="entry name" value="ZF_MYND_2"/>
    <property type="match status" value="1"/>
</dbReference>
<sequence length="214" mass="24300">MRRCSRCKNQFYCSDKCQKKDWKTHKYNCSPLYDDATPATFPCDQESGEEIQRMGKILADWMKAFEAKGDAIKSRQFKGSSLPEAASFLADVVPSAHFPHYKRETPSPETKKYRLPIIFIARLFLNDLVGGLSLEAKETLSGYINVINMPSSHAKLYGPKVMARPADLSPGEYISFIASAPIVTMQDYGTCKFSKECQERWKNLATAKLFLWDD</sequence>
<organism evidence="6 7">
    <name type="scientific">Pholiota conissans</name>
    <dbReference type="NCBI Taxonomy" id="109636"/>
    <lineage>
        <taxon>Eukaryota</taxon>
        <taxon>Fungi</taxon>
        <taxon>Dikarya</taxon>
        <taxon>Basidiomycota</taxon>
        <taxon>Agaricomycotina</taxon>
        <taxon>Agaricomycetes</taxon>
        <taxon>Agaricomycetidae</taxon>
        <taxon>Agaricales</taxon>
        <taxon>Agaricineae</taxon>
        <taxon>Strophariaceae</taxon>
        <taxon>Pholiota</taxon>
    </lineage>
</organism>
<name>A0A9P5YTJ7_9AGAR</name>
<keyword evidence="7" id="KW-1185">Reference proteome</keyword>
<evidence type="ECO:0000313" key="6">
    <source>
        <dbReference type="EMBL" id="KAF9475548.1"/>
    </source>
</evidence>
<dbReference type="GO" id="GO:0008270">
    <property type="term" value="F:zinc ion binding"/>
    <property type="evidence" value="ECO:0007669"/>
    <property type="project" value="UniProtKB-KW"/>
</dbReference>
<evidence type="ECO:0000256" key="4">
    <source>
        <dbReference type="PROSITE-ProRule" id="PRU00134"/>
    </source>
</evidence>
<keyword evidence="1" id="KW-0479">Metal-binding</keyword>
<feature type="domain" description="MYND-type" evidence="5">
    <location>
        <begin position="1"/>
        <end position="29"/>
    </location>
</feature>
<accession>A0A9P5YTJ7</accession>
<evidence type="ECO:0000313" key="7">
    <source>
        <dbReference type="Proteomes" id="UP000807469"/>
    </source>
</evidence>